<dbReference type="KEGG" id="sfc:Spiaf_2496"/>
<gene>
    <name evidence="5" type="ordered locus">Spiaf_2496</name>
</gene>
<name>H9ULY4_SPIAZ</name>
<dbReference type="Gene3D" id="3.40.190.10">
    <property type="entry name" value="Periplasmic binding protein-like II"/>
    <property type="match status" value="2"/>
</dbReference>
<evidence type="ECO:0000256" key="3">
    <source>
        <dbReference type="ARBA" id="ARBA00022448"/>
    </source>
</evidence>
<dbReference type="AlphaFoldDB" id="H9ULY4"/>
<proteinExistence type="inferred from homology"/>
<dbReference type="RefSeq" id="WP_014456509.1">
    <property type="nucleotide sequence ID" value="NC_017098.1"/>
</dbReference>
<dbReference type="InterPro" id="IPR006059">
    <property type="entry name" value="SBP"/>
</dbReference>
<dbReference type="Proteomes" id="UP000007383">
    <property type="component" value="Chromosome"/>
</dbReference>
<evidence type="ECO:0000256" key="1">
    <source>
        <dbReference type="ARBA" id="ARBA00004418"/>
    </source>
</evidence>
<dbReference type="GO" id="GO:0042597">
    <property type="term" value="C:periplasmic space"/>
    <property type="evidence" value="ECO:0007669"/>
    <property type="project" value="UniProtKB-SubCell"/>
</dbReference>
<dbReference type="eggNOG" id="COG1653">
    <property type="taxonomic scope" value="Bacteria"/>
</dbReference>
<evidence type="ECO:0000313" key="6">
    <source>
        <dbReference type="Proteomes" id="UP000007383"/>
    </source>
</evidence>
<dbReference type="PROSITE" id="PS51257">
    <property type="entry name" value="PROKAR_LIPOPROTEIN"/>
    <property type="match status" value="1"/>
</dbReference>
<dbReference type="Pfam" id="PF01547">
    <property type="entry name" value="SBP_bac_1"/>
    <property type="match status" value="1"/>
</dbReference>
<dbReference type="PATRIC" id="fig|889378.3.peg.2473"/>
<evidence type="ECO:0000313" key="5">
    <source>
        <dbReference type="EMBL" id="AFG38527.1"/>
    </source>
</evidence>
<dbReference type="OrthoDB" id="94797at2"/>
<comment type="subcellular location">
    <subcellularLocation>
        <location evidence="1">Periplasm</location>
    </subcellularLocation>
</comment>
<dbReference type="SUPFAM" id="SSF53850">
    <property type="entry name" value="Periplasmic binding protein-like II"/>
    <property type="match status" value="1"/>
</dbReference>
<dbReference type="PANTHER" id="PTHR43649">
    <property type="entry name" value="ARABINOSE-BINDING PROTEIN-RELATED"/>
    <property type="match status" value="1"/>
</dbReference>
<keyword evidence="3" id="KW-0813">Transport</keyword>
<dbReference type="PANTHER" id="PTHR43649:SF29">
    <property type="entry name" value="OSMOPROTECTIVE COMPOUNDS-BINDING PROTEIN GGTB"/>
    <property type="match status" value="1"/>
</dbReference>
<organism evidence="5 6">
    <name type="scientific">Spirochaeta africana (strain ATCC 700263 / DSM 8902 / Z-7692)</name>
    <dbReference type="NCBI Taxonomy" id="889378"/>
    <lineage>
        <taxon>Bacteria</taxon>
        <taxon>Pseudomonadati</taxon>
        <taxon>Spirochaetota</taxon>
        <taxon>Spirochaetia</taxon>
        <taxon>Spirochaetales</taxon>
        <taxon>Spirochaetaceae</taxon>
        <taxon>Spirochaeta</taxon>
    </lineage>
</organism>
<accession>H9ULY4</accession>
<protein>
    <submittedName>
        <fullName evidence="5">ABC-type sugar transport system, periplasmic component</fullName>
    </submittedName>
</protein>
<keyword evidence="6" id="KW-1185">Reference proteome</keyword>
<comment type="similarity">
    <text evidence="2">Belongs to the bacterial solute-binding protein 1 family.</text>
</comment>
<feature type="chain" id="PRO_5003623099" evidence="4">
    <location>
        <begin position="20"/>
        <end position="442"/>
    </location>
</feature>
<keyword evidence="5" id="KW-0762">Sugar transport</keyword>
<dbReference type="EMBL" id="CP003282">
    <property type="protein sequence ID" value="AFG38527.1"/>
    <property type="molecule type" value="Genomic_DNA"/>
</dbReference>
<dbReference type="HOGENOM" id="CLU_027068_0_0_12"/>
<evidence type="ECO:0000256" key="2">
    <source>
        <dbReference type="ARBA" id="ARBA00008520"/>
    </source>
</evidence>
<keyword evidence="4" id="KW-0732">Signal</keyword>
<reference evidence="6" key="1">
    <citation type="journal article" date="2013" name="Stand. Genomic Sci.">
        <title>Complete genome sequence of the halophilic bacterium Spirochaeta africana type strain (Z-7692(T)) from the alkaline Lake Magadi in the East African Rift.</title>
        <authorList>
            <person name="Liolos K."/>
            <person name="Abt B."/>
            <person name="Scheuner C."/>
            <person name="Teshima H."/>
            <person name="Held B."/>
            <person name="Lapidus A."/>
            <person name="Nolan M."/>
            <person name="Lucas S."/>
            <person name="Deshpande S."/>
            <person name="Cheng J.F."/>
            <person name="Tapia R."/>
            <person name="Goodwin L.A."/>
            <person name="Pitluck S."/>
            <person name="Pagani I."/>
            <person name="Ivanova N."/>
            <person name="Mavromatis K."/>
            <person name="Mikhailova N."/>
            <person name="Huntemann M."/>
            <person name="Pati A."/>
            <person name="Chen A."/>
            <person name="Palaniappan K."/>
            <person name="Land M."/>
            <person name="Rohde M."/>
            <person name="Tindall B.J."/>
            <person name="Detter J.C."/>
            <person name="Goker M."/>
            <person name="Bristow J."/>
            <person name="Eisen J.A."/>
            <person name="Markowitz V."/>
            <person name="Hugenholtz P."/>
            <person name="Woyke T."/>
            <person name="Klenk H.P."/>
            <person name="Kyrpides N.C."/>
        </authorList>
    </citation>
    <scope>NUCLEOTIDE SEQUENCE</scope>
    <source>
        <strain evidence="6">ATCC 700263 / DSM 8902 / Z-7692</strain>
    </source>
</reference>
<dbReference type="InterPro" id="IPR050490">
    <property type="entry name" value="Bact_solute-bd_prot1"/>
</dbReference>
<dbReference type="STRING" id="889378.Spiaf_2496"/>
<feature type="signal peptide" evidence="4">
    <location>
        <begin position="1"/>
        <end position="19"/>
    </location>
</feature>
<sequence length="442" mass="49083">MKKLAKVLMMGLIVAMAMALVVACAADEDDDAVAVDYTDNPWTDGQDLSGRRVDVFGAFVDEDARRFRESMRIFEEQTGIQVVYEGSGDFESLITVRVEGGSPPDMGAFPQPGLLGDFVAGGEVIDLNDWFSMDYLQQQYDQSWLDMATMDGIMSGFWHRANVKSLVWYPKGPFEERGYQIPETWDELIALSDQIVADGDVPWSIGIESAGATGWVGTDWIEDILLRTAPVEVYDAWTVGEHPFDSPEVRRAFEIMSEIWFNEDYVLGGTDAILLVPFGDAPNALFEDPPAAWLHRQASFIPAFFPEGAVVGEDVDFFYLPPIDEEFGSPVLGAGDIYGVFNDRPEVRALARFMTQGISTKAWVEAGGFVSPHADTPLDWYATEADRRYAEIIRDADTFRFDGSDLMPGPVGAGSFWTEMVNYVNGKDLNAVLRDIDASWPN</sequence>
<evidence type="ECO:0000256" key="4">
    <source>
        <dbReference type="SAM" id="SignalP"/>
    </source>
</evidence>